<proteinExistence type="predicted"/>
<dbReference type="AlphaFoldDB" id="A0A9D1EJJ2"/>
<dbReference type="PANTHER" id="PTHR40076">
    <property type="entry name" value="MEMBRANE PROTEIN-RELATED"/>
    <property type="match status" value="1"/>
</dbReference>
<dbReference type="PANTHER" id="PTHR40076:SF1">
    <property type="entry name" value="MEMBRANE PROTEIN"/>
    <property type="match status" value="1"/>
</dbReference>
<dbReference type="Pfam" id="PF06161">
    <property type="entry name" value="DUF975"/>
    <property type="match status" value="1"/>
</dbReference>
<comment type="caution">
    <text evidence="2">The sequence shown here is derived from an EMBL/GenBank/DDBJ whole genome shotgun (WGS) entry which is preliminary data.</text>
</comment>
<keyword evidence="1" id="KW-1133">Transmembrane helix</keyword>
<organism evidence="2 3">
    <name type="scientific">Candidatus Egerieimonas intestinavium</name>
    <dbReference type="NCBI Taxonomy" id="2840777"/>
    <lineage>
        <taxon>Bacteria</taxon>
        <taxon>Bacillati</taxon>
        <taxon>Bacillota</taxon>
        <taxon>Clostridia</taxon>
        <taxon>Lachnospirales</taxon>
        <taxon>Lachnospiraceae</taxon>
        <taxon>Lachnospiraceae incertae sedis</taxon>
        <taxon>Candidatus Egerieimonas</taxon>
    </lineage>
</organism>
<feature type="transmembrane region" description="Helical" evidence="1">
    <location>
        <begin position="200"/>
        <end position="224"/>
    </location>
</feature>
<feature type="transmembrane region" description="Helical" evidence="1">
    <location>
        <begin position="59"/>
        <end position="81"/>
    </location>
</feature>
<dbReference type="InterPro" id="IPR010380">
    <property type="entry name" value="DUF975"/>
</dbReference>
<evidence type="ECO:0000256" key="1">
    <source>
        <dbReference type="SAM" id="Phobius"/>
    </source>
</evidence>
<feature type="transmembrane region" description="Helical" evidence="1">
    <location>
        <begin position="102"/>
        <end position="121"/>
    </location>
</feature>
<feature type="transmembrane region" description="Helical" evidence="1">
    <location>
        <begin position="20"/>
        <end position="39"/>
    </location>
</feature>
<dbReference type="EMBL" id="DVHU01000045">
    <property type="protein sequence ID" value="HIR92797.1"/>
    <property type="molecule type" value="Genomic_DNA"/>
</dbReference>
<dbReference type="Proteomes" id="UP000886841">
    <property type="component" value="Unassembled WGS sequence"/>
</dbReference>
<reference evidence="2" key="1">
    <citation type="submission" date="2020-10" db="EMBL/GenBank/DDBJ databases">
        <authorList>
            <person name="Gilroy R."/>
        </authorList>
    </citation>
    <scope>NUCLEOTIDE SEQUENCE</scope>
    <source>
        <strain evidence="2">ChiSxjej1B13-7041</strain>
    </source>
</reference>
<keyword evidence="1" id="KW-0812">Transmembrane</keyword>
<keyword evidence="1" id="KW-0472">Membrane</keyword>
<sequence>MRRSSAQLKALAREALLQRYSTAVGAYLILAFLSLFQYFLPLSLNLGSETLSLIASQLISLMLSLIFAIFEAGAVCLMLNISRGKNYSLGDLLYGFRHNPDTFILVSLVLTLIQFLCQLPANIYNYTSPVWNSSTATDADILYVFGIFMLLSALGSLVSFLLTIPLLLASYLLIDDPSLSAREALVSSTQLMRGNKGRMIYLQFSFLGLWILGILSCGIALLWVQPYITMTMVYFYRELRGELE</sequence>
<evidence type="ECO:0000313" key="3">
    <source>
        <dbReference type="Proteomes" id="UP000886841"/>
    </source>
</evidence>
<gene>
    <name evidence="2" type="ORF">IAB98_05210</name>
</gene>
<reference evidence="2" key="2">
    <citation type="journal article" date="2021" name="PeerJ">
        <title>Extensive microbial diversity within the chicken gut microbiome revealed by metagenomics and culture.</title>
        <authorList>
            <person name="Gilroy R."/>
            <person name="Ravi A."/>
            <person name="Getino M."/>
            <person name="Pursley I."/>
            <person name="Horton D.L."/>
            <person name="Alikhan N.F."/>
            <person name="Baker D."/>
            <person name="Gharbi K."/>
            <person name="Hall N."/>
            <person name="Watson M."/>
            <person name="Adriaenssens E.M."/>
            <person name="Foster-Nyarko E."/>
            <person name="Jarju S."/>
            <person name="Secka A."/>
            <person name="Antonio M."/>
            <person name="Oren A."/>
            <person name="Chaudhuri R.R."/>
            <person name="La Ragione R."/>
            <person name="Hildebrand F."/>
            <person name="Pallen M.J."/>
        </authorList>
    </citation>
    <scope>NUCLEOTIDE SEQUENCE</scope>
    <source>
        <strain evidence="2">ChiSxjej1B13-7041</strain>
    </source>
</reference>
<feature type="transmembrane region" description="Helical" evidence="1">
    <location>
        <begin position="141"/>
        <end position="174"/>
    </location>
</feature>
<protein>
    <submittedName>
        <fullName evidence="2">DUF975 family protein</fullName>
    </submittedName>
</protein>
<name>A0A9D1EJJ2_9FIRM</name>
<evidence type="ECO:0000313" key="2">
    <source>
        <dbReference type="EMBL" id="HIR92797.1"/>
    </source>
</evidence>
<accession>A0A9D1EJJ2</accession>